<dbReference type="AlphaFoldDB" id="A0A0H3G3D7"/>
<evidence type="ECO:0000256" key="1">
    <source>
        <dbReference type="SAM" id="MobiDB-lite"/>
    </source>
</evidence>
<reference evidence="3 4" key="1">
    <citation type="journal article" date="2011" name="J. Bacteriol.">
        <title>Genome sequence of the ethanol-producing Zymomonas mobilis subsp. mobilis lectotype strain ATCC 10988.</title>
        <authorList>
            <person name="Pappas K.M."/>
            <person name="Kouvelis V.N."/>
            <person name="Saunders E."/>
            <person name="Brettin T.S."/>
            <person name="Bruce D."/>
            <person name="Detter C."/>
            <person name="Balakireva M."/>
            <person name="Han C.S."/>
            <person name="Savvakis G."/>
            <person name="Kyrpides N.C."/>
            <person name="Typas M.A."/>
        </authorList>
    </citation>
    <scope>NUCLEOTIDE SEQUENCE [LARGE SCALE GENOMIC DNA]</scope>
    <source>
        <strain evidence="4">ATCC 10988 / DSM 424 / CCUG 17860 / LMG 404 / NCIMB 8938 / NRRL B-806 / ZM1</strain>
    </source>
</reference>
<feature type="signal peptide" evidence="2">
    <location>
        <begin position="1"/>
        <end position="27"/>
    </location>
</feature>
<evidence type="ECO:0000313" key="4">
    <source>
        <dbReference type="Proteomes" id="UP000001494"/>
    </source>
</evidence>
<feature type="compositionally biased region" description="Basic and acidic residues" evidence="1">
    <location>
        <begin position="62"/>
        <end position="74"/>
    </location>
</feature>
<protein>
    <submittedName>
        <fullName evidence="3">Uncharacterized protein</fullName>
    </submittedName>
</protein>
<accession>A0A0H3G3D7</accession>
<dbReference type="OrthoDB" id="7391233at2"/>
<dbReference type="EMBL" id="CP002850">
    <property type="protein sequence ID" value="AEH63288.1"/>
    <property type="molecule type" value="Genomic_DNA"/>
</dbReference>
<dbReference type="Proteomes" id="UP000001494">
    <property type="component" value="Chromosome"/>
</dbReference>
<dbReference type="eggNOG" id="ENOG502ZYMQ">
    <property type="taxonomic scope" value="Bacteria"/>
</dbReference>
<feature type="region of interest" description="Disordered" evidence="1">
    <location>
        <begin position="62"/>
        <end position="85"/>
    </location>
</feature>
<evidence type="ECO:0000313" key="3">
    <source>
        <dbReference type="EMBL" id="AEH63288.1"/>
    </source>
</evidence>
<dbReference type="KEGG" id="zmm:Zmob_1469"/>
<feature type="chain" id="PRO_5002609668" evidence="2">
    <location>
        <begin position="28"/>
        <end position="134"/>
    </location>
</feature>
<name>A0A0H3G3D7_ZYMMA</name>
<dbReference type="HOGENOM" id="CLU_1937339_0_0_5"/>
<sequence precursor="true">MDNPMKTITKFSLFFALPLSLSGIAFLSPSVARPPTMTVYGNEACPAGYICVTRPAGDKYRVPEELRDEERNKPEQQSWASRQQIFAGAGAQGAGSCTSSGSGSEMGCGRVAAQNDVAERRAAKERLKNSAMPQ</sequence>
<feature type="compositionally biased region" description="Polar residues" evidence="1">
    <location>
        <begin position="75"/>
        <end position="84"/>
    </location>
</feature>
<evidence type="ECO:0000256" key="2">
    <source>
        <dbReference type="SAM" id="SignalP"/>
    </source>
</evidence>
<keyword evidence="2" id="KW-0732">Signal</keyword>
<gene>
    <name evidence="3" type="ordered locus">Zmob_1469</name>
</gene>
<organism evidence="3 4">
    <name type="scientific">Zymomonas mobilis subsp. mobilis (strain ATCC 10988 / DSM 424 / LMG 404 / NCIMB 8938 / NRRL B-806 / ZM1)</name>
    <dbReference type="NCBI Taxonomy" id="555217"/>
    <lineage>
        <taxon>Bacteria</taxon>
        <taxon>Pseudomonadati</taxon>
        <taxon>Pseudomonadota</taxon>
        <taxon>Alphaproteobacteria</taxon>
        <taxon>Sphingomonadales</taxon>
        <taxon>Zymomonadaceae</taxon>
        <taxon>Zymomonas</taxon>
    </lineage>
</organism>
<proteinExistence type="predicted"/>